<accession>A0AAV7ZZS9</accession>
<organism evidence="1 2">
    <name type="scientific">Anaeramoeba flamelloides</name>
    <dbReference type="NCBI Taxonomy" id="1746091"/>
    <lineage>
        <taxon>Eukaryota</taxon>
        <taxon>Metamonada</taxon>
        <taxon>Anaeramoebidae</taxon>
        <taxon>Anaeramoeba</taxon>
    </lineage>
</organism>
<gene>
    <name evidence="1" type="ORF">M0812_07290</name>
</gene>
<reference evidence="1" key="1">
    <citation type="submission" date="2022-08" db="EMBL/GenBank/DDBJ databases">
        <title>Novel sulphate-reducing endosymbionts in the free-living metamonad Anaeramoeba.</title>
        <authorList>
            <person name="Jerlstrom-Hultqvist J."/>
            <person name="Cepicka I."/>
            <person name="Gallot-Lavallee L."/>
            <person name="Salas-Leiva D."/>
            <person name="Curtis B.A."/>
            <person name="Zahonova K."/>
            <person name="Pipaliya S."/>
            <person name="Dacks J."/>
            <person name="Roger A.J."/>
        </authorList>
    </citation>
    <scope>NUCLEOTIDE SEQUENCE</scope>
    <source>
        <strain evidence="1">Busselton2</strain>
    </source>
</reference>
<comment type="caution">
    <text evidence="1">The sequence shown here is derived from an EMBL/GenBank/DDBJ whole genome shotgun (WGS) entry which is preliminary data.</text>
</comment>
<dbReference type="Proteomes" id="UP001146793">
    <property type="component" value="Unassembled WGS sequence"/>
</dbReference>
<sequence length="284" mass="33360">MTTTKTQLKESFNSLHYNKEQNVLIRKFMTVTHCRIFDAILYLNLSDWDYHQAIGTQVLCELSNLAKKKKTDGEILNRSQSFVYSKDIKFKLPTKNKNKKNVNDLLATNNSLLNFQKKNQKIQKERKRNFEEIKSSSCPNVMKVFKSNNKRNSSKKNISRSLTLQEIQGSMPFSRTILQKFITQKPAPRWRHRLTAFTKLNPSLTEGWPSCFKDFNSADENEKPIRKLIVKKDLFDLYKEIHKGICIKNLQRGLITFMGNQGFMNLSNPEQDFYLFVSYEPVYF</sequence>
<evidence type="ECO:0000313" key="2">
    <source>
        <dbReference type="Proteomes" id="UP001146793"/>
    </source>
</evidence>
<evidence type="ECO:0000313" key="1">
    <source>
        <dbReference type="EMBL" id="KAJ3447073.1"/>
    </source>
</evidence>
<proteinExistence type="predicted"/>
<dbReference type="EMBL" id="JANTQA010000016">
    <property type="protein sequence ID" value="KAJ3447073.1"/>
    <property type="molecule type" value="Genomic_DNA"/>
</dbReference>
<protein>
    <submittedName>
        <fullName evidence="1">Uncharacterized protein</fullName>
    </submittedName>
</protein>
<name>A0AAV7ZZS9_9EUKA</name>
<dbReference type="AlphaFoldDB" id="A0AAV7ZZS9"/>